<keyword evidence="11 31" id="KW-0732">Signal</keyword>
<dbReference type="FunFam" id="2.10.25.10:FF:000122">
    <property type="entry name" value="Protein crumbs homolog 2"/>
    <property type="match status" value="1"/>
</dbReference>
<feature type="domain" description="EGF-like" evidence="33">
    <location>
        <begin position="346"/>
        <end position="385"/>
    </location>
</feature>
<keyword evidence="19" id="KW-1207">Sterol metabolism</keyword>
<dbReference type="GO" id="GO:0031419">
    <property type="term" value="F:cobalamin binding"/>
    <property type="evidence" value="ECO:0007669"/>
    <property type="project" value="UniProtKB-KW"/>
</dbReference>
<dbReference type="InterPro" id="IPR000742">
    <property type="entry name" value="EGF"/>
</dbReference>
<dbReference type="SMART" id="SM00181">
    <property type="entry name" value="EGF"/>
    <property type="match status" value="8"/>
</dbReference>
<evidence type="ECO:0000259" key="32">
    <source>
        <dbReference type="PROSITE" id="PS01180"/>
    </source>
</evidence>
<evidence type="ECO:0000256" key="2">
    <source>
        <dbReference type="ARBA" id="ARBA00004202"/>
    </source>
</evidence>
<evidence type="ECO:0000256" key="12">
    <source>
        <dbReference type="ARBA" id="ARBA00022737"/>
    </source>
</evidence>
<evidence type="ECO:0000256" key="15">
    <source>
        <dbReference type="ARBA" id="ARBA00022927"/>
    </source>
</evidence>
<protein>
    <recommendedName>
        <fullName evidence="25">Cubilin</fullName>
    </recommendedName>
    <alternativeName>
        <fullName evidence="28">Intrinsic factor-cobalamin receptor</fullName>
    </alternativeName>
</protein>
<evidence type="ECO:0000256" key="5">
    <source>
        <dbReference type="ARBA" id="ARBA00022536"/>
    </source>
</evidence>
<proteinExistence type="predicted"/>
<feature type="domain" description="EGF-like" evidence="33">
    <location>
        <begin position="432"/>
        <end position="468"/>
    </location>
</feature>
<evidence type="ECO:0000256" key="23">
    <source>
        <dbReference type="ARBA" id="ARBA00023285"/>
    </source>
</evidence>
<dbReference type="GO" id="GO:0031528">
    <property type="term" value="C:microvillus membrane"/>
    <property type="evidence" value="ECO:0007669"/>
    <property type="project" value="Ensembl"/>
</dbReference>
<evidence type="ECO:0000256" key="7">
    <source>
        <dbReference type="ARBA" id="ARBA00022553"/>
    </source>
</evidence>
<dbReference type="FunFam" id="2.10.25.10:FF:000260">
    <property type="entry name" value="Notch receptor 4"/>
    <property type="match status" value="1"/>
</dbReference>
<feature type="domain" description="CUB" evidence="32">
    <location>
        <begin position="2217"/>
        <end position="2334"/>
    </location>
</feature>
<feature type="domain" description="CUB" evidence="32">
    <location>
        <begin position="3395"/>
        <end position="3507"/>
    </location>
</feature>
<feature type="domain" description="CUB" evidence="32">
    <location>
        <begin position="817"/>
        <end position="928"/>
    </location>
</feature>
<evidence type="ECO:0000313" key="35">
    <source>
        <dbReference type="RefSeq" id="XP_021011340.1"/>
    </source>
</evidence>
<feature type="domain" description="CUB" evidence="32">
    <location>
        <begin position="3278"/>
        <end position="3394"/>
    </location>
</feature>
<dbReference type="GO" id="GO:0009617">
    <property type="term" value="P:response to bacterium"/>
    <property type="evidence" value="ECO:0007669"/>
    <property type="project" value="Ensembl"/>
</dbReference>
<keyword evidence="8" id="KW-0846">Cobalamin</keyword>
<evidence type="ECO:0000256" key="6">
    <source>
        <dbReference type="ARBA" id="ARBA00022548"/>
    </source>
</evidence>
<evidence type="ECO:0000256" key="20">
    <source>
        <dbReference type="ARBA" id="ARBA00023180"/>
    </source>
</evidence>
<dbReference type="FunFam" id="2.10.25.10:FF:000554">
    <property type="entry name" value="Cubilin"/>
    <property type="match status" value="1"/>
</dbReference>
<dbReference type="KEGG" id="mcal:110289467"/>
<evidence type="ECO:0000256" key="26">
    <source>
        <dbReference type="ARBA" id="ARBA00049611"/>
    </source>
</evidence>
<dbReference type="CDD" id="cd00054">
    <property type="entry name" value="EGF_CA"/>
    <property type="match status" value="6"/>
</dbReference>
<dbReference type="GO" id="GO:0005783">
    <property type="term" value="C:endoplasmic reticulum"/>
    <property type="evidence" value="ECO:0007669"/>
    <property type="project" value="Ensembl"/>
</dbReference>
<keyword evidence="14" id="KW-0106">Calcium</keyword>
<dbReference type="PROSITE" id="PS01180">
    <property type="entry name" value="CUB"/>
    <property type="match status" value="27"/>
</dbReference>
<dbReference type="Pfam" id="PF07645">
    <property type="entry name" value="EGF_CA"/>
    <property type="match status" value="3"/>
</dbReference>
<dbReference type="Pfam" id="PF12661">
    <property type="entry name" value="hEGF"/>
    <property type="match status" value="1"/>
</dbReference>
<dbReference type="Proteomes" id="UP000515126">
    <property type="component" value="Chromosome 2"/>
</dbReference>
<dbReference type="FunFam" id="2.60.120.290:FF:000050">
    <property type="entry name" value="Cubilin"/>
    <property type="match status" value="1"/>
</dbReference>
<feature type="domain" description="CUB" evidence="32">
    <location>
        <begin position="1738"/>
        <end position="1850"/>
    </location>
</feature>
<dbReference type="PROSITE" id="PS01187">
    <property type="entry name" value="EGF_CA"/>
    <property type="match status" value="3"/>
</dbReference>
<dbReference type="InterPro" id="IPR035914">
    <property type="entry name" value="Sperma_CUB_dom_sf"/>
</dbReference>
<dbReference type="GO" id="GO:0051649">
    <property type="term" value="P:establishment of localization in cell"/>
    <property type="evidence" value="ECO:0007669"/>
    <property type="project" value="Ensembl"/>
</dbReference>
<feature type="domain" description="CUB" evidence="32">
    <location>
        <begin position="2920"/>
        <end position="3035"/>
    </location>
</feature>
<dbReference type="GO" id="GO:0070062">
    <property type="term" value="C:extracellular exosome"/>
    <property type="evidence" value="ECO:0007669"/>
    <property type="project" value="Ensembl"/>
</dbReference>
<dbReference type="GO" id="GO:0015889">
    <property type="term" value="P:cobalamin transport"/>
    <property type="evidence" value="ECO:0007669"/>
    <property type="project" value="Ensembl"/>
</dbReference>
<dbReference type="PROSITE" id="PS00010">
    <property type="entry name" value="ASX_HYDROXYL"/>
    <property type="match status" value="3"/>
</dbReference>
<feature type="domain" description="EGF-like" evidence="33">
    <location>
        <begin position="395"/>
        <end position="430"/>
    </location>
</feature>
<keyword evidence="23" id="KW-0170">Cobalt</keyword>
<dbReference type="FunFam" id="2.60.120.290:FF:000053">
    <property type="entry name" value="Cubilin"/>
    <property type="match status" value="1"/>
</dbReference>
<feature type="domain" description="CUB" evidence="32">
    <location>
        <begin position="2092"/>
        <end position="2213"/>
    </location>
</feature>
<dbReference type="InterPro" id="IPR001881">
    <property type="entry name" value="EGF-like_Ca-bd_dom"/>
</dbReference>
<keyword evidence="6" id="KW-0153">Cholesterol metabolism</keyword>
<feature type="signal peptide" evidence="31">
    <location>
        <begin position="1"/>
        <end position="20"/>
    </location>
</feature>
<evidence type="ECO:0000256" key="11">
    <source>
        <dbReference type="ARBA" id="ARBA00022729"/>
    </source>
</evidence>
<keyword evidence="16" id="KW-0443">Lipid metabolism</keyword>
<evidence type="ECO:0000256" key="10">
    <source>
        <dbReference type="ARBA" id="ARBA00022723"/>
    </source>
</evidence>
<comment type="function">
    <text evidence="26">Endocytic receptor which plays a role in lipoprotein, vitamin and iron metabolism by facilitating their uptake. Acts together with LRP2 to mediate endocytosis of high-density lipoproteins, GC, hemoglobin, ALB, TF and SCGB1A1. Acts together with AMN to mediate endocytosis of the CBLIF-cobalamin complex. Binds to ALB, MB, Kappa and lambda-light chains, TF, hemoglobin, GC, SCGB1A1, APOA1, high density lipoprotein, and the CBLIF-cobalamin complex. Ligand binding requires calcium. Serves as important transporter in several absorptive epithelia, including intestine, renal proximal tubules and embryonic yolk sac. May play an important role in the development of the peri-implantation embryo through internalization of APOA1 and cholesterol. Binds to LGALS3 at the maternal-fetal interface.</text>
</comment>
<dbReference type="InterPro" id="IPR000152">
    <property type="entry name" value="EGF-type_Asp/Asn_hydroxyl_site"/>
</dbReference>
<evidence type="ECO:0000256" key="18">
    <source>
        <dbReference type="ARBA" id="ARBA00023157"/>
    </source>
</evidence>
<evidence type="ECO:0000256" key="16">
    <source>
        <dbReference type="ARBA" id="ARBA00023098"/>
    </source>
</evidence>
<evidence type="ECO:0000256" key="13">
    <source>
        <dbReference type="ARBA" id="ARBA00022753"/>
    </source>
</evidence>
<keyword evidence="7" id="KW-0597">Phosphoprotein</keyword>
<dbReference type="FunFam" id="2.60.120.290:FF:000061">
    <property type="entry name" value="cubilin"/>
    <property type="match status" value="1"/>
</dbReference>
<feature type="domain" description="CUB" evidence="32">
    <location>
        <begin position="2805"/>
        <end position="2919"/>
    </location>
</feature>
<keyword evidence="15" id="KW-0653">Protein transport</keyword>
<name>A0A6P5P8V5_MUSCR</name>
<feature type="disulfide bond" evidence="29">
    <location>
        <begin position="3037"/>
        <end position="3064"/>
    </location>
</feature>
<dbReference type="PROSITE" id="PS01186">
    <property type="entry name" value="EGF_2"/>
    <property type="match status" value="1"/>
</dbReference>
<feature type="domain" description="CUB" evidence="32">
    <location>
        <begin position="1391"/>
        <end position="1506"/>
    </location>
</feature>
<feature type="disulfide bond" evidence="29">
    <location>
        <begin position="2336"/>
        <end position="2363"/>
    </location>
</feature>
<feature type="domain" description="CUB" evidence="32">
    <location>
        <begin position="3511"/>
        <end position="3623"/>
    </location>
</feature>
<feature type="domain" description="CUB" evidence="32">
    <location>
        <begin position="1048"/>
        <end position="1161"/>
    </location>
</feature>
<dbReference type="Pfam" id="PF00008">
    <property type="entry name" value="EGF"/>
    <property type="match status" value="2"/>
</dbReference>
<dbReference type="SMART" id="SM00042">
    <property type="entry name" value="CUB"/>
    <property type="match status" value="27"/>
</dbReference>
<comment type="subcellular location">
    <subcellularLocation>
        <location evidence="2">Cell membrane</location>
        <topology evidence="2">Peripheral membrane protein</topology>
    </subcellularLocation>
    <subcellularLocation>
        <location evidence="1">Endosome</location>
    </subcellularLocation>
    <subcellularLocation>
        <location evidence="24">Lysosome membrane</location>
        <topology evidence="24">Peripheral membrane protein</topology>
    </subcellularLocation>
</comment>
<evidence type="ECO:0000256" key="1">
    <source>
        <dbReference type="ARBA" id="ARBA00004177"/>
    </source>
</evidence>
<feature type="disulfide bond" evidence="30">
    <location>
        <begin position="198"/>
        <end position="207"/>
    </location>
</feature>
<evidence type="ECO:0000256" key="25">
    <source>
        <dbReference type="ARBA" id="ARBA00023878"/>
    </source>
</evidence>
<dbReference type="RefSeq" id="XP_021011340.1">
    <property type="nucleotide sequence ID" value="XM_021155681.2"/>
</dbReference>
<feature type="domain" description="CUB" evidence="32">
    <location>
        <begin position="2689"/>
        <end position="2801"/>
    </location>
</feature>
<feature type="disulfide bond" evidence="30">
    <location>
        <begin position="155"/>
        <end position="164"/>
    </location>
</feature>
<comment type="subunit">
    <text evidence="27">Interacts with AMN. Component of the cubam complex composed of one CUBN trimer and one AMN chain. The cubam complex can dimerize. Interacts with LRP2 in a dual-receptor complex in a calcium-dependent manner. Found in a complex with PID1/PCLI1, LRP1 and CUBNI. Interacts with LRP1 and PID1/PCLI1.</text>
</comment>
<dbReference type="PROSITE" id="PS50026">
    <property type="entry name" value="EGF_3"/>
    <property type="match status" value="6"/>
</dbReference>
<dbReference type="GO" id="GO:0043235">
    <property type="term" value="C:receptor complex"/>
    <property type="evidence" value="ECO:0007669"/>
    <property type="project" value="Ensembl"/>
</dbReference>
<feature type="domain" description="CUB" evidence="32">
    <location>
        <begin position="3037"/>
        <end position="3150"/>
    </location>
</feature>
<dbReference type="GO" id="GO:0009235">
    <property type="term" value="P:cobalamin metabolic process"/>
    <property type="evidence" value="ECO:0007669"/>
    <property type="project" value="Ensembl"/>
</dbReference>
<keyword evidence="21" id="KW-0753">Steroid metabolism</keyword>
<evidence type="ECO:0000256" key="17">
    <source>
        <dbReference type="ARBA" id="ARBA00023136"/>
    </source>
</evidence>
<dbReference type="GO" id="GO:0005765">
    <property type="term" value="C:lysosomal membrane"/>
    <property type="evidence" value="ECO:0007669"/>
    <property type="project" value="UniProtKB-SubCell"/>
</dbReference>
<dbReference type="FunFam" id="2.10.25.10:FF:000379">
    <property type="entry name" value="Cubilin"/>
    <property type="match status" value="1"/>
</dbReference>
<accession>A0A6P5P8V5</accession>
<dbReference type="FunFam" id="2.60.120.290:FF:000045">
    <property type="entry name" value="Cubilin"/>
    <property type="match status" value="1"/>
</dbReference>
<feature type="domain" description="CUB" evidence="32">
    <location>
        <begin position="2336"/>
        <end position="2448"/>
    </location>
</feature>
<keyword evidence="34" id="KW-1185">Reference proteome</keyword>
<evidence type="ECO:0000256" key="8">
    <source>
        <dbReference type="ARBA" id="ARBA00022628"/>
    </source>
</evidence>
<dbReference type="Gene3D" id="2.10.25.10">
    <property type="entry name" value="Laminin"/>
    <property type="match status" value="7"/>
</dbReference>
<dbReference type="Pfam" id="PF12947">
    <property type="entry name" value="EGF_3"/>
    <property type="match status" value="1"/>
</dbReference>
<dbReference type="SUPFAM" id="SSF57196">
    <property type="entry name" value="EGF/Laminin"/>
    <property type="match status" value="6"/>
</dbReference>
<dbReference type="FunFam" id="2.60.120.290:FF:000003">
    <property type="entry name" value="Neuropilin"/>
    <property type="match status" value="4"/>
</dbReference>
<dbReference type="GO" id="GO:0038024">
    <property type="term" value="F:cargo receptor activity"/>
    <property type="evidence" value="ECO:0007669"/>
    <property type="project" value="Ensembl"/>
</dbReference>
<keyword evidence="10" id="KW-0479">Metal-binding</keyword>
<evidence type="ECO:0000256" key="21">
    <source>
        <dbReference type="ARBA" id="ARBA00023221"/>
    </source>
</evidence>
<dbReference type="FunFam" id="2.60.120.290:FF:000018">
    <property type="entry name" value="cubilin"/>
    <property type="match status" value="5"/>
</dbReference>
<evidence type="ECO:0000256" key="24">
    <source>
        <dbReference type="ARBA" id="ARBA00023765"/>
    </source>
</evidence>
<evidence type="ECO:0000256" key="31">
    <source>
        <dbReference type="SAM" id="SignalP"/>
    </source>
</evidence>
<dbReference type="FunFam" id="2.10.25.10:FF:000143">
    <property type="entry name" value="Protein crumbs 1"/>
    <property type="match status" value="1"/>
</dbReference>
<dbReference type="PROSITE" id="PS00022">
    <property type="entry name" value="EGF_1"/>
    <property type="match status" value="4"/>
</dbReference>
<dbReference type="GO" id="GO:0042803">
    <property type="term" value="F:protein homodimerization activity"/>
    <property type="evidence" value="ECO:0007669"/>
    <property type="project" value="Ensembl"/>
</dbReference>
<feature type="domain" description="CUB" evidence="32">
    <location>
        <begin position="1278"/>
        <end position="1389"/>
    </location>
</feature>
<reference evidence="35" key="1">
    <citation type="submission" date="2025-08" db="UniProtKB">
        <authorList>
            <consortium name="RefSeq"/>
        </authorList>
    </citation>
    <scope>IDENTIFICATION</scope>
</reference>
<feature type="domain" description="CUB" evidence="32">
    <location>
        <begin position="3157"/>
        <end position="3274"/>
    </location>
</feature>
<keyword evidence="20" id="KW-0325">Glycoprotein</keyword>
<feature type="domain" description="CUB" evidence="32">
    <location>
        <begin position="1978"/>
        <end position="2091"/>
    </location>
</feature>
<feature type="disulfide bond" evidence="30">
    <location>
        <begin position="420"/>
        <end position="429"/>
    </location>
</feature>
<evidence type="ECO:0000256" key="28">
    <source>
        <dbReference type="ARBA" id="ARBA00083285"/>
    </source>
</evidence>
<dbReference type="GeneID" id="110289467"/>
<feature type="domain" description="EGF-like" evidence="33">
    <location>
        <begin position="129"/>
        <end position="165"/>
    </location>
</feature>
<feature type="disulfide bond" evidence="30">
    <location>
        <begin position="458"/>
        <end position="467"/>
    </location>
</feature>
<feature type="domain" description="CUB" evidence="32">
    <location>
        <begin position="708"/>
        <end position="816"/>
    </location>
</feature>
<feature type="disulfide bond" evidence="30">
    <location>
        <begin position="399"/>
        <end position="409"/>
    </location>
</feature>
<keyword evidence="13" id="KW-0967">Endosome</keyword>
<feature type="domain" description="CUB" evidence="32">
    <location>
        <begin position="1165"/>
        <end position="1277"/>
    </location>
</feature>
<dbReference type="GO" id="GO:0005509">
    <property type="term" value="F:calcium ion binding"/>
    <property type="evidence" value="ECO:0007669"/>
    <property type="project" value="InterPro"/>
</dbReference>
<dbReference type="Pfam" id="PF00431">
    <property type="entry name" value="CUB"/>
    <property type="match status" value="27"/>
</dbReference>
<feature type="domain" description="CUB" evidence="32">
    <location>
        <begin position="2570"/>
        <end position="2687"/>
    </location>
</feature>
<dbReference type="FunFam" id="2.60.120.290:FF:000047">
    <property type="entry name" value="Cubilin"/>
    <property type="match status" value="1"/>
</dbReference>
<dbReference type="GO" id="GO:0005768">
    <property type="term" value="C:endosome"/>
    <property type="evidence" value="ECO:0007669"/>
    <property type="project" value="UniProtKB-SubCell"/>
</dbReference>
<feature type="domain" description="CUB" evidence="32">
    <location>
        <begin position="932"/>
        <end position="1042"/>
    </location>
</feature>
<evidence type="ECO:0000259" key="33">
    <source>
        <dbReference type="PROSITE" id="PS50026"/>
    </source>
</evidence>
<feature type="domain" description="CUB" evidence="32">
    <location>
        <begin position="590"/>
        <end position="702"/>
    </location>
</feature>
<feature type="domain" description="CUB" evidence="32">
    <location>
        <begin position="1510"/>
        <end position="1619"/>
    </location>
</feature>
<feature type="chain" id="PRO_5027567879" description="Cubilin" evidence="31">
    <location>
        <begin position="21"/>
        <end position="3623"/>
    </location>
</feature>
<dbReference type="InterPro" id="IPR024731">
    <property type="entry name" value="NELL2-like_EGF"/>
</dbReference>
<dbReference type="CDD" id="cd00041">
    <property type="entry name" value="CUB"/>
    <property type="match status" value="27"/>
</dbReference>
<keyword evidence="4" id="KW-1003">Cell membrane</keyword>
<dbReference type="FunFam" id="2.10.25.10:FF:000429">
    <property type="entry name" value="Cubilin"/>
    <property type="match status" value="1"/>
</dbReference>
<evidence type="ECO:0000256" key="29">
    <source>
        <dbReference type="PROSITE-ProRule" id="PRU00059"/>
    </source>
</evidence>
<dbReference type="InterPro" id="IPR049883">
    <property type="entry name" value="NOTCH1_EGF-like"/>
</dbReference>
<evidence type="ECO:0000256" key="3">
    <source>
        <dbReference type="ARBA" id="ARBA00022448"/>
    </source>
</evidence>
<keyword evidence="9" id="KW-0165">Cleavage on pair of basic residues</keyword>
<comment type="caution">
    <text evidence="30">Lacks conserved residue(s) required for the propagation of feature annotation.</text>
</comment>
<dbReference type="GO" id="GO:0030139">
    <property type="term" value="C:endocytic vesicle"/>
    <property type="evidence" value="ECO:0007669"/>
    <property type="project" value="Ensembl"/>
</dbReference>
<feature type="domain" description="EGF-like" evidence="33">
    <location>
        <begin position="260"/>
        <end position="301"/>
    </location>
</feature>
<evidence type="ECO:0000256" key="19">
    <source>
        <dbReference type="ARBA" id="ARBA00023166"/>
    </source>
</evidence>
<keyword evidence="18 30" id="KW-1015">Disulfide bond</keyword>
<dbReference type="GO" id="GO:0005903">
    <property type="term" value="C:brush border"/>
    <property type="evidence" value="ECO:0007669"/>
    <property type="project" value="Ensembl"/>
</dbReference>
<feature type="domain" description="CUB" evidence="32">
    <location>
        <begin position="1620"/>
        <end position="1734"/>
    </location>
</feature>
<evidence type="ECO:0000313" key="34">
    <source>
        <dbReference type="Proteomes" id="UP000515126"/>
    </source>
</evidence>
<dbReference type="GO" id="GO:0016324">
    <property type="term" value="C:apical plasma membrane"/>
    <property type="evidence" value="ECO:0007669"/>
    <property type="project" value="Ensembl"/>
</dbReference>
<feature type="domain" description="CUB" evidence="32">
    <location>
        <begin position="474"/>
        <end position="586"/>
    </location>
</feature>
<sequence length="3623" mass="399529">MASHFLWGFVTLLMVPGLDGKTGTPERKLQKRIADLHQPRMTTEEGNLVFLTSSAQNIEFRTGSLGKIKLNDDDLGECLHQIQRNKDDIIDLKKNTTGLPQNILSQVHQLNSKLVDLERDFQSLQQNVERKVCSSNPCHNGGTCVNLHDSFICICPSQWKGLFCSEDVNECVLYAGTPFGCQSGSTCVNTMGSFRCDCTPDTYGPQCASKYNDCEQGSKQLCKHGICEDLQRVYHGQPRFNCICDAGWTTLPNGISCTEDKDECSLQPSPCSEQAQCFNTQGSFYCGACPTGWQGNGYQCQDINECEINNGGCSQTPLVPCLNTPGSFTCGNCPAGFSGDGRVCTPLDICSIHNGGCHPDATCSSSSVLGSFLPVCTCPPGYTGNGYGSNGCVRLSNMCSRHPCVNGQCIETVSSYFCKCDSGWFGQNCTENINECVSNPCLNGGTCIDGVNGFTCDCTSSWTGYYCQTPQAACGGILSGTQGTFAYQSPNDTYVHNVNCFWVVRTDEEKVLHITFTFFDLESASNCPREYLQIHDGDSSADFPLGRYCGSTPPQGVHSSANSLYFHLYSEYIKRGRGFTARWEAKLPECGGILTGNYGSITSPGYPGNYPPGRDCVWNILASPGSLITFTFGTLSLESHNDCSKDYLEIRDGPFHHDPILGKFCTSLSTPPLQTTGPAARIHFHSDSETSDKGFHITYLTTPSDLYCGGNYTDTEGELILPPLTGPFSHSRQCVYLISQPQGEQIVINFTHVELESQRGCSHTYIEVEDHDSLLRKICGNETLFPIRSISNNVWIRLRIDALVQKASFRADYQVACGGELRGEGVIRSPFYPNAYAGRRTCRWAISQPPREVVLLNFTDFQIGSSSSCDTDYIEIGPSSVLGSPGNEKFCGTNIPSFITSVYNVLYVTFVKSSSMENRGFMAKFSNEKLECGKVLTESTGIIESPGHPNVYPSGVNCTWHIVVQRGQLIRLVFSSFYLEFHYNCANDYLEVYDTIAQTSLGRYCGKSIPPSLTSSSHSIKLTFVSDSALAHEGFSINYEAINASSVCLYDYTDNFGRLSSPNFPNNYPHNWNCVYRITVGLNQQIALHFTDFALEDYFGPKCVDFVEIRDGGFETSPLIGIYCGSVFPPRIISHSNKLWLRFKSDTALTARGFSAYWDASSTGCGGNLTTPTGVLTSPNYPMPYYHSSECYWRLEASRGSPFLLEFQDFHLEHHPNCSLDYLAVFDGPSTNSRLINKLCGDTPPAPIRSSKDIVLLKLRTDAGQQGRGFEINYRQTCDNVVIVNKTSGILESINYPNPYDKDQRCNWTIQATTGNTVNYTFLEFDVENYVNCSTDYLELYDGPQRIGRYCGENIPPPGATTGPKLIVLFHTDGVDSGEKGFKMHWFIHGCGGEMSGTMGSFSSPGYPNSYPHNKECIWNIRVAPGNSIQLTIHDFDVEYHASCKYDTLEIYTGLDFHSPRIAQLCSRSPSANPMQISSTDNELAIRFKTDISLNGRGFNASWRAVPGGCGGIFQVSRGEIHSPNYPNNYRANTECSWIIQVEKYHRVLLNITDFDLEATDSCLMAYDGSSSANTRVASVCGRQQPPNSITSSGNSLFVRFQSGSSSQSRGFRAQFRQECGAHIITDSSDSISSPLYPANYPNNQNCTWIIEAQPPFNHIALSFTHFHLQSSTDCTWDFVEILDGRDSDAPVQGRYCGASLPHPIISFGNALTVRFVSDSVYGFDGFHAIYSASTSACGGTFYTADGIFNSPGYPEDYHPNAECVWNITSSPGNHLQLSFLSFQLENSLNCNKDFVEIREGNATGHLMGRYCGNSLPGNYSSIEGHNLWVRFVSDGSGTGMGFQARFKNIFGNDNIVGTHGKIATPFWPGNYPHNSNYRWTVNVDSSHIIHGRILEMDIELTTNCFYDNLKIYDGFDTHSRLIGTYCGTQRESFSSSRNSLTFQFSSDSSNSGRGFLLEWFAVDVSNVTLPTIAPGACGGYMVTGDTPVFFFSPGWPGPYDNGADCIWIIYAPDSTVELNILSMDIEAQLSCTYDKLIIKDGDSRLSQQLAVLCGRSVPGPIRSTGEYMYIRFTSDGSIPGAGFNASFQKSCGGYLHADRGIITSPKYPDNYLPNLNCSWHVLVQSGLTIAVHFEQPFQIQNRDSSCSQGDYLVLRNGPDNHSPPLGPSGGNGRFCGIYTPSTLFTSDNEMFIQFVSDNSNGGQGFKIRYEAKSLACGGTIYIHDANSDGYLTSPNYPANYPQHAECIWILEAPSGRSIQLQFEDQFNIEETPNCSASYLELRDGANSNAPVLSKLCGHTLPRNWVSSGGLMYLKFHTEGGSGYMGFKAKYSIVSCGGTVSGDSGVIESVGYPTRPYANNEFCQWHIRGLPGHYLTIRFEDFNLQSSPGCAKDFVEIWENHTSGIFLGRYCGNSIPSSVDTSSNVASIRFVTDGSVTDSGFRLQFKSSREVCGGDLHGPTGTFTSPNYPNPNPHPRICEWTINVQEGRQIILTFTNLRLSTQQSCNTEYLIVFNGIRNNSPQLQKLCSRVNVTNEFKSSGNTMKVVFFTDGSRPYGGFTASYTSSEDAVCGGTLPSVSGGNFSSPGYNGIRDYARNLDCEWTLSNPNRENSSISIHFLGLSLESHQDCTFDVLEFRVGNADGPLIEKFCSLSAPRVPLVIPYPQVWIHFVSNERIEYTGFYVEYSFTNCGGIQTGENGVISSPNYPNLYSRWTQCSWLLEAPEGHTITLTFSDFSVEDHPTCTSDSVTVRNGDSPGSPIIGRYCGQSVPGPVQSGSNQLVVTFNTNNQGQRRGFYATWNTNTLGCGGTLHSDNGTIKSPHWPQTFPENSRCSWTAVTHESKHWEISFDSNFRIPSSDSQCRNSFVKVWEGTLETNDTLLATSCGNVAPSPIVTLGNIFTAVFQSEEMPAQGFSASFISRCGRTFNRSTGDIVSPNFPKHYDNNMNCNYYIDVAPQSLVILTFVSFHLEDRSAITGTCDYDGLHIIKGHNLSSTPLVTICGSETLRPLTMDGPVLLNFYSDAYTTDFGFKISYRVTNCGGIYSGTYGVLKSPSFSYTNYPNNVYCVYSLHVRNNRLILLRFNDFEIVPSNLCSHDYLEVFDGPSIGNRSIGKFCGSTLPQVIKSTNNSLTLLFKTDSSQTARGWKVSFRETIGPQQGCGGYLTEDNKSFVSPDHDSDGLYDKGLNCIWYIIAPENKLVKLTFNSFTLEGPSSPGRCNFDYVQIADGASINSYLGGRFCGSTRPAPFISSGNFLTVQFVSDISLQMKGFNATYTFVDMPCGGTYNATSTPQNTSSPQLSNIRRPFSTCTWVIEAPPHQQVQITVWKLQLPSQDCSRSYLELQDSVQTNGNQVTQFCGANYTTLPVFYSSTSTAVVVFKSDFLNRNSRVYFTYEIADCNREYNQAFGNLKSPGWPQGYANNLDCSIILRAPQNHRISLFFYWFQLEDSRQCMNDFLEVRNGSSSSSPLLGKYCSNLLPNPIFSQSNELYLHFHSDDSDTHHGYEIIWTSSPTGCGGTLLGNEGILANPGFPDSYANHTHCEWTIVAPSGRPVSVGFPFLSIDSPGGCDQNYLILFNGPDANSPPFGPFCGIDTVVAPFHASSNRVFIRFHAEYATVSSGFEIMWSS</sequence>
<dbReference type="GO" id="GO:0042953">
    <property type="term" value="P:lipoprotein transport"/>
    <property type="evidence" value="ECO:0007669"/>
    <property type="project" value="Ensembl"/>
</dbReference>
<dbReference type="GO" id="GO:0005794">
    <property type="term" value="C:Golgi apparatus"/>
    <property type="evidence" value="ECO:0007669"/>
    <property type="project" value="Ensembl"/>
</dbReference>
<dbReference type="GO" id="GO:0008203">
    <property type="term" value="P:cholesterol metabolic process"/>
    <property type="evidence" value="ECO:0007669"/>
    <property type="project" value="UniProtKB-KW"/>
</dbReference>
<evidence type="ECO:0000256" key="14">
    <source>
        <dbReference type="ARBA" id="ARBA00022837"/>
    </source>
</evidence>
<gene>
    <name evidence="35" type="primary">Cubn</name>
</gene>
<dbReference type="InterPro" id="IPR013032">
    <property type="entry name" value="EGF-like_CS"/>
</dbReference>
<evidence type="ECO:0000256" key="9">
    <source>
        <dbReference type="ARBA" id="ARBA00022685"/>
    </source>
</evidence>
<feature type="disulfide bond" evidence="29">
    <location>
        <begin position="1620"/>
        <end position="1647"/>
    </location>
</feature>
<dbReference type="FunFam" id="2.60.120.290:FF:000005">
    <property type="entry name" value="Procollagen C-endopeptidase enhancer 1"/>
    <property type="match status" value="4"/>
</dbReference>
<feature type="domain" description="EGF-like" evidence="33">
    <location>
        <begin position="167"/>
        <end position="208"/>
    </location>
</feature>
<dbReference type="InterPro" id="IPR018097">
    <property type="entry name" value="EGF_Ca-bd_CS"/>
</dbReference>
<dbReference type="SUPFAM" id="SSF49854">
    <property type="entry name" value="Spermadhesin, CUB domain"/>
    <property type="match status" value="27"/>
</dbReference>
<evidence type="ECO:0000256" key="22">
    <source>
        <dbReference type="ARBA" id="ARBA00023228"/>
    </source>
</evidence>
<dbReference type="SMART" id="SM00179">
    <property type="entry name" value="EGF_CA"/>
    <property type="match status" value="7"/>
</dbReference>
<keyword evidence="22" id="KW-0458">Lysosome</keyword>
<dbReference type="FunFam" id="2.60.120.290:FF:000062">
    <property type="entry name" value="Cubilin"/>
    <property type="match status" value="1"/>
</dbReference>
<dbReference type="FunFam" id="2.60.120.290:FF:000013">
    <property type="entry name" value="Membrane frizzled-related protein"/>
    <property type="match status" value="8"/>
</dbReference>
<keyword evidence="3" id="KW-0813">Transport</keyword>
<dbReference type="GO" id="GO:0005905">
    <property type="term" value="C:clathrin-coated pit"/>
    <property type="evidence" value="ECO:0007669"/>
    <property type="project" value="Ensembl"/>
</dbReference>
<dbReference type="FunFam" id="2.10.25.10:FF:000633">
    <property type="entry name" value="cubilin"/>
    <property type="match status" value="1"/>
</dbReference>
<dbReference type="Gene3D" id="2.60.120.290">
    <property type="entry name" value="Spermadhesin, CUB domain"/>
    <property type="match status" value="27"/>
</dbReference>
<dbReference type="InterPro" id="IPR000859">
    <property type="entry name" value="CUB_dom"/>
</dbReference>
<evidence type="ECO:0000256" key="4">
    <source>
        <dbReference type="ARBA" id="ARBA00022475"/>
    </source>
</evidence>
<evidence type="ECO:0000256" key="27">
    <source>
        <dbReference type="ARBA" id="ARBA00049703"/>
    </source>
</evidence>
<organism evidence="34 35">
    <name type="scientific">Mus caroli</name>
    <name type="common">Ryukyu mouse</name>
    <name type="synonym">Ricefield mouse</name>
    <dbReference type="NCBI Taxonomy" id="10089"/>
    <lineage>
        <taxon>Eukaryota</taxon>
        <taxon>Metazoa</taxon>
        <taxon>Chordata</taxon>
        <taxon>Craniata</taxon>
        <taxon>Vertebrata</taxon>
        <taxon>Euteleostomi</taxon>
        <taxon>Mammalia</taxon>
        <taxon>Eutheria</taxon>
        <taxon>Euarchontoglires</taxon>
        <taxon>Glires</taxon>
        <taxon>Rodentia</taxon>
        <taxon>Myomorpha</taxon>
        <taxon>Muroidea</taxon>
        <taxon>Muridae</taxon>
        <taxon>Murinae</taxon>
        <taxon>Mus</taxon>
        <taxon>Mus</taxon>
    </lineage>
</organism>
<feature type="domain" description="CUB" evidence="32">
    <location>
        <begin position="2452"/>
        <end position="2565"/>
    </location>
</feature>
<dbReference type="CTD" id="8029"/>
<dbReference type="CDD" id="cd22201">
    <property type="entry name" value="cubilin_NTD"/>
    <property type="match status" value="1"/>
</dbReference>
<keyword evidence="17" id="KW-0472">Membrane</keyword>
<dbReference type="PANTHER" id="PTHR24251">
    <property type="entry name" value="OVOCHYMASE-RELATED"/>
    <property type="match status" value="1"/>
</dbReference>
<keyword evidence="12" id="KW-0677">Repeat</keyword>
<feature type="domain" description="CUB" evidence="32">
    <location>
        <begin position="1852"/>
        <end position="1963"/>
    </location>
</feature>
<evidence type="ECO:0000256" key="30">
    <source>
        <dbReference type="PROSITE-ProRule" id="PRU00076"/>
    </source>
</evidence>
<dbReference type="GO" id="GO:0006898">
    <property type="term" value="P:receptor-mediated endocytosis"/>
    <property type="evidence" value="ECO:0007669"/>
    <property type="project" value="Ensembl"/>
</dbReference>
<keyword evidence="5 30" id="KW-0245">EGF-like domain</keyword>